<accession>A0A5B7JGK8</accession>
<organism evidence="1 2">
    <name type="scientific">Portunus trituberculatus</name>
    <name type="common">Swimming crab</name>
    <name type="synonym">Neptunus trituberculatus</name>
    <dbReference type="NCBI Taxonomy" id="210409"/>
    <lineage>
        <taxon>Eukaryota</taxon>
        <taxon>Metazoa</taxon>
        <taxon>Ecdysozoa</taxon>
        <taxon>Arthropoda</taxon>
        <taxon>Crustacea</taxon>
        <taxon>Multicrustacea</taxon>
        <taxon>Malacostraca</taxon>
        <taxon>Eumalacostraca</taxon>
        <taxon>Eucarida</taxon>
        <taxon>Decapoda</taxon>
        <taxon>Pleocyemata</taxon>
        <taxon>Brachyura</taxon>
        <taxon>Eubrachyura</taxon>
        <taxon>Portunoidea</taxon>
        <taxon>Portunidae</taxon>
        <taxon>Portuninae</taxon>
        <taxon>Portunus</taxon>
    </lineage>
</organism>
<keyword evidence="2" id="KW-1185">Reference proteome</keyword>
<dbReference type="EMBL" id="VSRR010091294">
    <property type="protein sequence ID" value="MPC92437.1"/>
    <property type="molecule type" value="Genomic_DNA"/>
</dbReference>
<comment type="caution">
    <text evidence="1">The sequence shown here is derived from an EMBL/GenBank/DDBJ whole genome shotgun (WGS) entry which is preliminary data.</text>
</comment>
<reference evidence="1 2" key="1">
    <citation type="submission" date="2019-05" db="EMBL/GenBank/DDBJ databases">
        <title>Another draft genome of Portunus trituberculatus and its Hox gene families provides insights of decapod evolution.</title>
        <authorList>
            <person name="Jeong J.-H."/>
            <person name="Song I."/>
            <person name="Kim S."/>
            <person name="Choi T."/>
            <person name="Kim D."/>
            <person name="Ryu S."/>
            <person name="Kim W."/>
        </authorList>
    </citation>
    <scope>NUCLEOTIDE SEQUENCE [LARGE SCALE GENOMIC DNA]</scope>
    <source>
        <tissue evidence="1">Muscle</tissue>
    </source>
</reference>
<dbReference type="AlphaFoldDB" id="A0A5B7JGK8"/>
<proteinExistence type="predicted"/>
<evidence type="ECO:0000313" key="2">
    <source>
        <dbReference type="Proteomes" id="UP000324222"/>
    </source>
</evidence>
<evidence type="ECO:0000313" key="1">
    <source>
        <dbReference type="EMBL" id="MPC92437.1"/>
    </source>
</evidence>
<dbReference type="Proteomes" id="UP000324222">
    <property type="component" value="Unassembled WGS sequence"/>
</dbReference>
<sequence length="66" mass="7782">MWRLKDKVVKLWRFTKVRRQKEVCLVCNHWVEEGGGHCPRDAVPRARLDSRLPLRSSHPADLTPHI</sequence>
<protein>
    <submittedName>
        <fullName evidence="1">Uncharacterized protein</fullName>
    </submittedName>
</protein>
<gene>
    <name evidence="1" type="ORF">E2C01_087526</name>
</gene>
<name>A0A5B7JGK8_PORTR</name>